<accession>A0A4U1B620</accession>
<dbReference type="InterPro" id="IPR025388">
    <property type="entry name" value="Alginate_export_dom"/>
</dbReference>
<dbReference type="OrthoDB" id="9767539at2"/>
<evidence type="ECO:0000313" key="2">
    <source>
        <dbReference type="EMBL" id="TKB45351.1"/>
    </source>
</evidence>
<gene>
    <name evidence="2" type="ORF">E8M12_09130</name>
</gene>
<sequence length="403" mass="45633">MNPVKPHPFSYYSLSPLLASFLVFSPLIQAEEDENDLFMADFRLRYESVDQDNLLNDAEALTLRTTIGLRTPEILGFSVYVEGEDSRPVFGIDNYNDTLGMNPDYSVIADPETTELDQGYLQFSSKNITARLGRQVINLDNQRFVGSVGWRQDKQTFDAFSFAWELFDSFTVNYIYIDQRNRIFADEQDLDSEDHLVNLAWDTGFGTLIGYAYMLEEDEGILNDNDTYGIRYQGQLQALGQQWVINAEYAEQTLDTEAGEFEPHYYLLEAGINFSVLTFLLGYESLGSDDGQAGFATPLATLHKFNGFTDQFLSTPAQGLNDWYATLGGSIFSGKWSVGYHDFEADDSAPLIDDFGKEYNAQYTRAFGDHFSVGVKYANYERGDLATEKVDTDKLWVWVGATF</sequence>
<comment type="caution">
    <text evidence="2">The sequence shown here is derived from an EMBL/GenBank/DDBJ whole genome shotgun (WGS) entry which is preliminary data.</text>
</comment>
<keyword evidence="3" id="KW-1185">Reference proteome</keyword>
<feature type="domain" description="Alginate export" evidence="1">
    <location>
        <begin position="40"/>
        <end position="274"/>
    </location>
</feature>
<dbReference type="Pfam" id="PF13372">
    <property type="entry name" value="Alginate_exp"/>
    <property type="match status" value="1"/>
</dbReference>
<dbReference type="RefSeq" id="WP_136735838.1">
    <property type="nucleotide sequence ID" value="NZ_SWDB01000021.1"/>
</dbReference>
<name>A0A4U1B620_9GAMM</name>
<evidence type="ECO:0000313" key="3">
    <source>
        <dbReference type="Proteomes" id="UP000307999"/>
    </source>
</evidence>
<protein>
    <recommendedName>
        <fullName evidence="1">Alginate export domain-containing protein</fullName>
    </recommendedName>
</protein>
<evidence type="ECO:0000259" key="1">
    <source>
        <dbReference type="Pfam" id="PF13372"/>
    </source>
</evidence>
<proteinExistence type="predicted"/>
<dbReference type="AlphaFoldDB" id="A0A4U1B620"/>
<dbReference type="Gene3D" id="2.40.160.10">
    <property type="entry name" value="Porin"/>
    <property type="match status" value="1"/>
</dbReference>
<organism evidence="2 3">
    <name type="scientific">Thalassotalea mangrovi</name>
    <dbReference type="NCBI Taxonomy" id="2572245"/>
    <lineage>
        <taxon>Bacteria</taxon>
        <taxon>Pseudomonadati</taxon>
        <taxon>Pseudomonadota</taxon>
        <taxon>Gammaproteobacteria</taxon>
        <taxon>Alteromonadales</taxon>
        <taxon>Colwelliaceae</taxon>
        <taxon>Thalassotalea</taxon>
    </lineage>
</organism>
<reference evidence="2 3" key="1">
    <citation type="submission" date="2019-04" db="EMBL/GenBank/DDBJ databases">
        <title>Thalassotalea guangxiensis sp. nov., isolated from sediment of the coastal wetland.</title>
        <authorList>
            <person name="Zheng S."/>
            <person name="Zhang D."/>
        </authorList>
    </citation>
    <scope>NUCLEOTIDE SEQUENCE [LARGE SCALE GENOMIC DNA]</scope>
    <source>
        <strain evidence="2 3">ZS-4</strain>
    </source>
</reference>
<dbReference type="InterPro" id="IPR023614">
    <property type="entry name" value="Porin_dom_sf"/>
</dbReference>
<dbReference type="EMBL" id="SWDB01000021">
    <property type="protein sequence ID" value="TKB45351.1"/>
    <property type="molecule type" value="Genomic_DNA"/>
</dbReference>
<dbReference type="Proteomes" id="UP000307999">
    <property type="component" value="Unassembled WGS sequence"/>
</dbReference>